<dbReference type="GO" id="GO:0005524">
    <property type="term" value="F:ATP binding"/>
    <property type="evidence" value="ECO:0007669"/>
    <property type="project" value="UniProtKB-UniRule"/>
</dbReference>
<keyword evidence="7" id="KW-1185">Reference proteome</keyword>
<sequence>MATSTSRTFQLPATEELRLEVRQGHTILIKLLDGTAEIFGTELYLGTPIELHGQKTAVYTWHGCKLELLASGSDLNEALESVYPAGETPMQEYVNVHSLLEQRRATAKEAGPVYSARSEGPRTLLVGPTDVGKSSLCKILCNYAVRMQWSPTMIDLDIGQGAITAPGSIGATPIEAPLDIEEGPPLEVPLIYYYGHVTPSVNPDLYRHLVECLAALLKRRHSMNLDAANSGLVINTMGWVTDLGLDLLYHTIKALQVDVILVLGDDKLYNTLHQHCRQSRNVTVFRLPKSGGVVVRDPTLRKTSRTNRVREYFYGPRNRLRPHSQTVSLRELSIYRIGGGPQAPSSALPIGMKAFSEPLRFLYVTDVDPVRQTVTYLAPCLGPVPGKYLLLGSLKVMMQ</sequence>
<dbReference type="InterPro" id="IPR038238">
    <property type="entry name" value="Clp1_C_sf"/>
</dbReference>
<dbReference type="PANTHER" id="PTHR12755">
    <property type="entry name" value="CLEAVAGE/POLYADENYLATION FACTOR IA SUBUNIT CLP1P"/>
    <property type="match status" value="1"/>
</dbReference>
<dbReference type="InterPro" id="IPR038239">
    <property type="entry name" value="Clp1_N_sf"/>
</dbReference>
<evidence type="ECO:0000313" key="7">
    <source>
        <dbReference type="Proteomes" id="UP001465755"/>
    </source>
</evidence>
<dbReference type="SUPFAM" id="SSF52540">
    <property type="entry name" value="P-loop containing nucleoside triphosphate hydrolases"/>
    <property type="match status" value="1"/>
</dbReference>
<evidence type="ECO:0000256" key="1">
    <source>
        <dbReference type="ARBA" id="ARBA00022741"/>
    </source>
</evidence>
<evidence type="ECO:0000313" key="6">
    <source>
        <dbReference type="EMBL" id="KAK9814877.1"/>
    </source>
</evidence>
<dbReference type="GO" id="GO:0005849">
    <property type="term" value="C:mRNA cleavage factor complex"/>
    <property type="evidence" value="ECO:0007669"/>
    <property type="project" value="InterPro"/>
</dbReference>
<keyword evidence="3" id="KW-0539">Nucleus</keyword>
<dbReference type="GO" id="GO:0051731">
    <property type="term" value="F:polynucleotide 5'-hydroxyl-kinase activity"/>
    <property type="evidence" value="ECO:0007669"/>
    <property type="project" value="InterPro"/>
</dbReference>
<evidence type="ECO:0000256" key="2">
    <source>
        <dbReference type="ARBA" id="ARBA00022840"/>
    </source>
</evidence>
<comment type="caution">
    <text evidence="6">The sequence shown here is derived from an EMBL/GenBank/DDBJ whole genome shotgun (WGS) entry which is preliminary data.</text>
</comment>
<reference evidence="6 7" key="1">
    <citation type="journal article" date="2024" name="Nat. Commun.">
        <title>Phylogenomics reveals the evolutionary origins of lichenization in chlorophyte algae.</title>
        <authorList>
            <person name="Puginier C."/>
            <person name="Libourel C."/>
            <person name="Otte J."/>
            <person name="Skaloud P."/>
            <person name="Haon M."/>
            <person name="Grisel S."/>
            <person name="Petersen M."/>
            <person name="Berrin J.G."/>
            <person name="Delaux P.M."/>
            <person name="Dal Grande F."/>
            <person name="Keller J."/>
        </authorList>
    </citation>
    <scope>NUCLEOTIDE SEQUENCE [LARGE SCALE GENOMIC DNA]</scope>
    <source>
        <strain evidence="6 7">SAG 2036</strain>
    </source>
</reference>
<dbReference type="Gene3D" id="2.40.30.330">
    <property type="entry name" value="Pre-mRNA cleavage complex subunit Clp1, C-terminal domain"/>
    <property type="match status" value="2"/>
</dbReference>
<dbReference type="Proteomes" id="UP001465755">
    <property type="component" value="Unassembled WGS sequence"/>
</dbReference>
<dbReference type="GO" id="GO:0031124">
    <property type="term" value="P:mRNA 3'-end processing"/>
    <property type="evidence" value="ECO:0007669"/>
    <property type="project" value="UniProtKB-UniRule"/>
</dbReference>
<comment type="subcellular location">
    <subcellularLocation>
        <location evidence="3">Nucleus</location>
    </subcellularLocation>
</comment>
<dbReference type="InterPro" id="IPR028606">
    <property type="entry name" value="Clp1"/>
</dbReference>
<feature type="domain" description="Clp1 N-terminal" evidence="4">
    <location>
        <begin position="11"/>
        <end position="106"/>
    </location>
</feature>
<feature type="domain" description="Clp1 P-loop" evidence="5">
    <location>
        <begin position="127"/>
        <end position="315"/>
    </location>
</feature>
<keyword evidence="1 3" id="KW-0547">Nucleotide-binding</keyword>
<dbReference type="Gene3D" id="2.60.120.1030">
    <property type="entry name" value="Clp1, DNA binding domain"/>
    <property type="match status" value="1"/>
</dbReference>
<dbReference type="AlphaFoldDB" id="A0AAW1Q1C8"/>
<keyword evidence="2 3" id="KW-0067">ATP-binding</keyword>
<feature type="binding site" evidence="3">
    <location>
        <position position="55"/>
    </location>
    <ligand>
        <name>ATP</name>
        <dbReference type="ChEBI" id="CHEBI:30616"/>
    </ligand>
</feature>
<dbReference type="Pfam" id="PF16575">
    <property type="entry name" value="CLP1_P"/>
    <property type="match status" value="1"/>
</dbReference>
<protein>
    <recommendedName>
        <fullName evidence="3">Protein CLP1 homolog</fullName>
    </recommendedName>
</protein>
<gene>
    <name evidence="6" type="ORF">WJX73_001129</name>
</gene>
<dbReference type="InterPro" id="IPR032324">
    <property type="entry name" value="Clp1_N"/>
</dbReference>
<evidence type="ECO:0000256" key="3">
    <source>
        <dbReference type="HAMAP-Rule" id="MF_03035"/>
    </source>
</evidence>
<dbReference type="Pfam" id="PF16573">
    <property type="entry name" value="CLP1_N"/>
    <property type="match status" value="1"/>
</dbReference>
<comment type="function">
    <text evidence="3">Required for endonucleolytic cleavage during polyadenylation-dependent pre-mRNA 3'-end formation.</text>
</comment>
<dbReference type="GO" id="GO:0006388">
    <property type="term" value="P:tRNA splicing, via endonucleolytic cleavage and ligation"/>
    <property type="evidence" value="ECO:0007669"/>
    <property type="project" value="TreeGrafter"/>
</dbReference>
<comment type="similarity">
    <text evidence="3">Belongs to the Clp1 family. Clp1 subfamily.</text>
</comment>
<accession>A0AAW1Q1C8</accession>
<dbReference type="InterPro" id="IPR027417">
    <property type="entry name" value="P-loop_NTPase"/>
</dbReference>
<dbReference type="EMBL" id="JALJOQ010000001">
    <property type="protein sequence ID" value="KAK9814877.1"/>
    <property type="molecule type" value="Genomic_DNA"/>
</dbReference>
<organism evidence="6 7">
    <name type="scientific">Symbiochloris irregularis</name>
    <dbReference type="NCBI Taxonomy" id="706552"/>
    <lineage>
        <taxon>Eukaryota</taxon>
        <taxon>Viridiplantae</taxon>
        <taxon>Chlorophyta</taxon>
        <taxon>core chlorophytes</taxon>
        <taxon>Trebouxiophyceae</taxon>
        <taxon>Trebouxiales</taxon>
        <taxon>Trebouxiaceae</taxon>
        <taxon>Symbiochloris</taxon>
    </lineage>
</organism>
<dbReference type="InterPro" id="IPR032319">
    <property type="entry name" value="CLP1_P"/>
</dbReference>
<dbReference type="HAMAP" id="MF_03035">
    <property type="entry name" value="Clp1"/>
    <property type="match status" value="1"/>
</dbReference>
<proteinExistence type="inferred from homology"/>
<name>A0AAW1Q1C8_9CHLO</name>
<evidence type="ECO:0000259" key="4">
    <source>
        <dbReference type="Pfam" id="PF16573"/>
    </source>
</evidence>
<feature type="binding site" evidence="3">
    <location>
        <position position="16"/>
    </location>
    <ligand>
        <name>ATP</name>
        <dbReference type="ChEBI" id="CHEBI:30616"/>
    </ligand>
</feature>
<keyword evidence="3" id="KW-0507">mRNA processing</keyword>
<feature type="binding site" evidence="3">
    <location>
        <begin position="130"/>
        <end position="135"/>
    </location>
    <ligand>
        <name>ATP</name>
        <dbReference type="ChEBI" id="CHEBI:30616"/>
    </ligand>
</feature>
<dbReference type="Gene3D" id="3.40.50.300">
    <property type="entry name" value="P-loop containing nucleotide triphosphate hydrolases"/>
    <property type="match status" value="1"/>
</dbReference>
<dbReference type="InterPro" id="IPR045116">
    <property type="entry name" value="Clp1/Grc3"/>
</dbReference>
<evidence type="ECO:0000259" key="5">
    <source>
        <dbReference type="Pfam" id="PF16575"/>
    </source>
</evidence>
<dbReference type="PANTHER" id="PTHR12755:SF6">
    <property type="entry name" value="POLYRIBONUCLEOTIDE 5'-HYDROXYL-KINASE CLP1"/>
    <property type="match status" value="1"/>
</dbReference>